<dbReference type="Pfam" id="PF03083">
    <property type="entry name" value="MtN3_slv"/>
    <property type="match status" value="2"/>
</dbReference>
<keyword evidence="10 14" id="KW-1133">Transmembrane helix</keyword>
<dbReference type="AlphaFoldDB" id="A0A2P4YT18"/>
<evidence type="ECO:0000256" key="11">
    <source>
        <dbReference type="ARBA" id="ARBA00023034"/>
    </source>
</evidence>
<feature type="transmembrane region" description="Helical" evidence="14">
    <location>
        <begin position="420"/>
        <end position="439"/>
    </location>
</feature>
<organism evidence="15 16">
    <name type="scientific">Phytophthora palmivora</name>
    <dbReference type="NCBI Taxonomy" id="4796"/>
    <lineage>
        <taxon>Eukaryota</taxon>
        <taxon>Sar</taxon>
        <taxon>Stramenopiles</taxon>
        <taxon>Oomycota</taxon>
        <taxon>Peronosporomycetes</taxon>
        <taxon>Peronosporales</taxon>
        <taxon>Peronosporaceae</taxon>
        <taxon>Phytophthora</taxon>
    </lineage>
</organism>
<protein>
    <recommendedName>
        <fullName evidence="4">Sugar transporter SWEET1</fullName>
    </recommendedName>
</protein>
<feature type="transmembrane region" description="Helical" evidence="14">
    <location>
        <begin position="479"/>
        <end position="500"/>
    </location>
</feature>
<dbReference type="Proteomes" id="UP000237271">
    <property type="component" value="Unassembled WGS sequence"/>
</dbReference>
<dbReference type="Pfam" id="PF16683">
    <property type="entry name" value="TGase_elicitor"/>
    <property type="match status" value="1"/>
</dbReference>
<keyword evidence="9" id="KW-0677">Repeat</keyword>
<evidence type="ECO:0000256" key="12">
    <source>
        <dbReference type="ARBA" id="ARBA00023136"/>
    </source>
</evidence>
<evidence type="ECO:0000313" key="16">
    <source>
        <dbReference type="Proteomes" id="UP000237271"/>
    </source>
</evidence>
<dbReference type="PANTHER" id="PTHR10791:SF30">
    <property type="entry name" value="SUGAR TRANSPORTER SWEET1"/>
    <property type="match status" value="1"/>
</dbReference>
<evidence type="ECO:0000256" key="13">
    <source>
        <dbReference type="SAM" id="MobiDB-lite"/>
    </source>
</evidence>
<dbReference type="EMBL" id="NCKW01000234">
    <property type="protein sequence ID" value="POM80926.1"/>
    <property type="molecule type" value="Genomic_DNA"/>
</dbReference>
<dbReference type="Gene3D" id="3.30.40.240">
    <property type="entry name" value="Transglutaminase elicitor, body domain"/>
    <property type="match status" value="1"/>
</dbReference>
<dbReference type="GO" id="GO:0016755">
    <property type="term" value="F:aminoacyltransferase activity"/>
    <property type="evidence" value="ECO:0007669"/>
    <property type="project" value="InterPro"/>
</dbReference>
<keyword evidence="16" id="KW-1185">Reference proteome</keyword>
<dbReference type="GO" id="GO:0051119">
    <property type="term" value="F:sugar transmembrane transporter activity"/>
    <property type="evidence" value="ECO:0007669"/>
    <property type="project" value="InterPro"/>
</dbReference>
<feature type="transmembrane region" description="Helical" evidence="14">
    <location>
        <begin position="358"/>
        <end position="378"/>
    </location>
</feature>
<feature type="region of interest" description="Disordered" evidence="13">
    <location>
        <begin position="507"/>
        <end position="547"/>
    </location>
</feature>
<dbReference type="GO" id="GO:0000139">
    <property type="term" value="C:Golgi membrane"/>
    <property type="evidence" value="ECO:0007669"/>
    <property type="project" value="UniProtKB-SubCell"/>
</dbReference>
<keyword evidence="7" id="KW-0762">Sugar transport</keyword>
<accession>A0A2P4YT18</accession>
<proteinExistence type="inferred from homology"/>
<comment type="caution">
    <text evidence="15">The sequence shown here is derived from an EMBL/GenBank/DDBJ whole genome shotgun (WGS) entry which is preliminary data.</text>
</comment>
<keyword evidence="12 14" id="KW-0472">Membrane</keyword>
<evidence type="ECO:0000256" key="7">
    <source>
        <dbReference type="ARBA" id="ARBA00022597"/>
    </source>
</evidence>
<evidence type="ECO:0000256" key="14">
    <source>
        <dbReference type="SAM" id="Phobius"/>
    </source>
</evidence>
<evidence type="ECO:0000313" key="15">
    <source>
        <dbReference type="EMBL" id="POM80926.1"/>
    </source>
</evidence>
<reference evidence="15 16" key="1">
    <citation type="journal article" date="2017" name="Genome Biol. Evol.">
        <title>Phytophthora megakarya and P. palmivora, closely related causal agents of cacao black pod rot, underwent increases in genome sizes and gene numbers by different mechanisms.</title>
        <authorList>
            <person name="Ali S.S."/>
            <person name="Shao J."/>
            <person name="Lary D.J."/>
            <person name="Kronmiller B."/>
            <person name="Shen D."/>
            <person name="Strem M.D."/>
            <person name="Amoako-Attah I."/>
            <person name="Akrofi A.Y."/>
            <person name="Begoude B.A."/>
            <person name="Ten Hoopen G.M."/>
            <person name="Coulibaly K."/>
            <person name="Kebe B.I."/>
            <person name="Melnick R.L."/>
            <person name="Guiltinan M.J."/>
            <person name="Tyler B.M."/>
            <person name="Meinhardt L.W."/>
            <person name="Bailey B.A."/>
        </authorList>
    </citation>
    <scope>NUCLEOTIDE SEQUENCE [LARGE SCALE GENOMIC DNA]</scope>
    <source>
        <strain evidence="16">sbr112.9</strain>
    </source>
</reference>
<evidence type="ECO:0000256" key="3">
    <source>
        <dbReference type="ARBA" id="ARBA00007809"/>
    </source>
</evidence>
<sequence>MTLLASFYRKLHTMEDSTSSDIQDLEMFFGSKMEVNFQTLKEEFASGQAPTTPWASSYWPTYQDSINHVWKNGEASPSEKYAKAYGLNVADFQNKISARSGVDSRKTSTACTVNSDCKGREDGSICAKREGFTTGYCIPGWFGICHAWAPAAILEPEPQCDVIKNGVTFHVMDIKGLITSMYDGASIKTVFTGARFYGPDSPTNKDQYGRFTDAARRDLGAGYFHIAITNIMAKQNRSFVVDVTAGAEVWNQPVRSFKVKNMDLVNTRTASMMYFGVPAYPFNDKTVHLAQIDSYTQSKDYEYLLELDGDYNIIGDIRVVHRQKSTATMPSALPVLSMVGNCVAWGLYGLLIGDYFPLVATNIVGLILSLFYLIVYYYHEANKCSLRLEILATTLVLVGLVLYPFVASSEGVEEESIQNIVGFVTVGISAVMFGSPLVLVKRVIQERNTELLPLTMIVAGAVNCILWLAYGLLLNDAFVIVPNAANLLLGVVQLGLFCVYPRGGTYDTVDSSSKRKHEAENEIEKSATTIDTEDEPSNVNEEQESTK</sequence>
<feature type="transmembrane region" description="Helical" evidence="14">
    <location>
        <begin position="332"/>
        <end position="352"/>
    </location>
</feature>
<dbReference type="PANTHER" id="PTHR10791">
    <property type="entry name" value="RAG1-ACTIVATING PROTEIN 1"/>
    <property type="match status" value="1"/>
</dbReference>
<dbReference type="InterPro" id="IPR004316">
    <property type="entry name" value="SWEET_rpt"/>
</dbReference>
<evidence type="ECO:0000256" key="4">
    <source>
        <dbReference type="ARBA" id="ARBA00021741"/>
    </source>
</evidence>
<evidence type="ECO:0000256" key="2">
    <source>
        <dbReference type="ARBA" id="ARBA00004653"/>
    </source>
</evidence>
<evidence type="ECO:0000256" key="10">
    <source>
        <dbReference type="ARBA" id="ARBA00022989"/>
    </source>
</evidence>
<gene>
    <name evidence="15" type="ORF">PHPALM_1177</name>
</gene>
<keyword evidence="8 14" id="KW-0812">Transmembrane</keyword>
<comment type="subcellular location">
    <subcellularLocation>
        <location evidence="1">Cell membrane</location>
        <topology evidence="1">Multi-pass membrane protein</topology>
    </subcellularLocation>
    <subcellularLocation>
        <location evidence="2">Golgi apparatus membrane</location>
        <topology evidence="2">Multi-pass membrane protein</topology>
    </subcellularLocation>
</comment>
<feature type="transmembrane region" description="Helical" evidence="14">
    <location>
        <begin position="390"/>
        <end position="408"/>
    </location>
</feature>
<keyword evidence="5" id="KW-0813">Transport</keyword>
<keyword evidence="6" id="KW-1003">Cell membrane</keyword>
<dbReference type="FunFam" id="1.20.1280.290:FF:000007">
    <property type="entry name" value="Bidirectional sugar transporter SWEET7"/>
    <property type="match status" value="1"/>
</dbReference>
<comment type="similarity">
    <text evidence="3">Belongs to the SWEET sugar transporter family.</text>
</comment>
<dbReference type="Gene3D" id="1.20.1280.290">
    <property type="match status" value="2"/>
</dbReference>
<dbReference type="InterPro" id="IPR032048">
    <property type="entry name" value="TGase_elicitor"/>
</dbReference>
<dbReference type="InterPro" id="IPR047664">
    <property type="entry name" value="SWEET"/>
</dbReference>
<dbReference type="OrthoDB" id="10249031at2759"/>
<feature type="transmembrane region" description="Helical" evidence="14">
    <location>
        <begin position="451"/>
        <end position="473"/>
    </location>
</feature>
<evidence type="ECO:0000256" key="5">
    <source>
        <dbReference type="ARBA" id="ARBA00022448"/>
    </source>
</evidence>
<evidence type="ECO:0000256" key="6">
    <source>
        <dbReference type="ARBA" id="ARBA00022475"/>
    </source>
</evidence>
<name>A0A2P4YT18_9STRA</name>
<evidence type="ECO:0000256" key="8">
    <source>
        <dbReference type="ARBA" id="ARBA00022692"/>
    </source>
</evidence>
<dbReference type="GO" id="GO:0005886">
    <property type="term" value="C:plasma membrane"/>
    <property type="evidence" value="ECO:0007669"/>
    <property type="project" value="UniProtKB-SubCell"/>
</dbReference>
<keyword evidence="11" id="KW-0333">Golgi apparatus</keyword>
<dbReference type="FunFam" id="1.20.1280.290:FF:000004">
    <property type="entry name" value="Sugar transporter SWEET"/>
    <property type="match status" value="1"/>
</dbReference>
<evidence type="ECO:0000256" key="9">
    <source>
        <dbReference type="ARBA" id="ARBA00022737"/>
    </source>
</evidence>
<evidence type="ECO:0000256" key="1">
    <source>
        <dbReference type="ARBA" id="ARBA00004651"/>
    </source>
</evidence>